<dbReference type="Proteomes" id="UP000252519">
    <property type="component" value="Unassembled WGS sequence"/>
</dbReference>
<evidence type="ECO:0000313" key="1">
    <source>
        <dbReference type="EMBL" id="RCN29631.1"/>
    </source>
</evidence>
<dbReference type="AlphaFoldDB" id="A0A368FBS9"/>
<name>A0A368FBS9_ANCCA</name>
<protein>
    <submittedName>
        <fullName evidence="1">Uncharacterized protein</fullName>
    </submittedName>
</protein>
<gene>
    <name evidence="1" type="ORF">ANCCAN_24608</name>
</gene>
<organism evidence="1 2">
    <name type="scientific">Ancylostoma caninum</name>
    <name type="common">Dog hookworm</name>
    <dbReference type="NCBI Taxonomy" id="29170"/>
    <lineage>
        <taxon>Eukaryota</taxon>
        <taxon>Metazoa</taxon>
        <taxon>Ecdysozoa</taxon>
        <taxon>Nematoda</taxon>
        <taxon>Chromadorea</taxon>
        <taxon>Rhabditida</taxon>
        <taxon>Rhabditina</taxon>
        <taxon>Rhabditomorpha</taxon>
        <taxon>Strongyloidea</taxon>
        <taxon>Ancylostomatidae</taxon>
        <taxon>Ancylostomatinae</taxon>
        <taxon>Ancylostoma</taxon>
    </lineage>
</organism>
<dbReference type="OrthoDB" id="5874696at2759"/>
<comment type="caution">
    <text evidence="1">The sequence shown here is derived from an EMBL/GenBank/DDBJ whole genome shotgun (WGS) entry which is preliminary data.</text>
</comment>
<dbReference type="EMBL" id="JOJR01001849">
    <property type="protein sequence ID" value="RCN29631.1"/>
    <property type="molecule type" value="Genomic_DNA"/>
</dbReference>
<accession>A0A368FBS9</accession>
<keyword evidence="2" id="KW-1185">Reference proteome</keyword>
<evidence type="ECO:0000313" key="2">
    <source>
        <dbReference type="Proteomes" id="UP000252519"/>
    </source>
</evidence>
<proteinExistence type="predicted"/>
<sequence>MSMSTRVIETKVCYPVTQKKELGYLVKVVPLGQFDADEQTFWWHDLNTYYLVPKSLRITNVSALGTIVDIDNCHRLSSVHLCEFTTQCSGCRLDRHERSSCSVVKHNTMNDEFTLIRPILRTTITATLCTRMLYQDAPGTDFNVKAVNDPIFVVEIPSAGVLQIGNNTVRSRVTSNNFLVDMIVTVPSFSFISCTVEAYNCNHEVFQ</sequence>
<reference evidence="1 2" key="1">
    <citation type="submission" date="2014-10" db="EMBL/GenBank/DDBJ databases">
        <title>Draft genome of the hookworm Ancylostoma caninum.</title>
        <authorList>
            <person name="Mitreva M."/>
        </authorList>
    </citation>
    <scope>NUCLEOTIDE SEQUENCE [LARGE SCALE GENOMIC DNA]</scope>
    <source>
        <strain evidence="1 2">Baltimore</strain>
    </source>
</reference>